<keyword evidence="5 8" id="KW-0449">Lipoprotein</keyword>
<keyword evidence="4" id="KW-0564">Palmitate</keyword>
<evidence type="ECO:0000256" key="7">
    <source>
        <dbReference type="SAM" id="SignalP"/>
    </source>
</evidence>
<evidence type="ECO:0000256" key="6">
    <source>
        <dbReference type="SAM" id="MobiDB-lite"/>
    </source>
</evidence>
<keyword evidence="1" id="KW-1003">Cell membrane</keyword>
<evidence type="ECO:0000256" key="3">
    <source>
        <dbReference type="ARBA" id="ARBA00023136"/>
    </source>
</evidence>
<dbReference type="Pfam" id="PF14041">
    <property type="entry name" value="Lipoprotein_21"/>
    <property type="match status" value="1"/>
</dbReference>
<reference evidence="8" key="1">
    <citation type="journal article" date="2021" name="PeerJ">
        <title>Extensive microbial diversity within the chicken gut microbiome revealed by metagenomics and culture.</title>
        <authorList>
            <person name="Gilroy R."/>
            <person name="Ravi A."/>
            <person name="Getino M."/>
            <person name="Pursley I."/>
            <person name="Horton D.L."/>
            <person name="Alikhan N.F."/>
            <person name="Baker D."/>
            <person name="Gharbi K."/>
            <person name="Hall N."/>
            <person name="Watson M."/>
            <person name="Adriaenssens E.M."/>
            <person name="Foster-Nyarko E."/>
            <person name="Jarju S."/>
            <person name="Secka A."/>
            <person name="Antonio M."/>
            <person name="Oren A."/>
            <person name="Chaudhuri R.R."/>
            <person name="La Ragione R."/>
            <person name="Hildebrand F."/>
            <person name="Pallen M.J."/>
        </authorList>
    </citation>
    <scope>NUCLEOTIDE SEQUENCE</scope>
    <source>
        <strain evidence="8">ChiHjej8B7-3636</strain>
    </source>
</reference>
<protein>
    <submittedName>
        <fullName evidence="8">LppP/LprE family lipoprotein</fullName>
    </submittedName>
</protein>
<name>A0A9D2KF37_9MICO</name>
<keyword evidence="2 7" id="KW-0732">Signal</keyword>
<dbReference type="PROSITE" id="PS51257">
    <property type="entry name" value="PROKAR_LIPOPROTEIN"/>
    <property type="match status" value="1"/>
</dbReference>
<dbReference type="InterPro" id="IPR025971">
    <property type="entry name" value="LppP/LprE"/>
</dbReference>
<dbReference type="AlphaFoldDB" id="A0A9D2KF37"/>
<feature type="compositionally biased region" description="Low complexity" evidence="6">
    <location>
        <begin position="32"/>
        <end position="56"/>
    </location>
</feature>
<evidence type="ECO:0000256" key="4">
    <source>
        <dbReference type="ARBA" id="ARBA00023139"/>
    </source>
</evidence>
<keyword evidence="3" id="KW-0472">Membrane</keyword>
<evidence type="ECO:0000313" key="9">
    <source>
        <dbReference type="Proteomes" id="UP000824220"/>
    </source>
</evidence>
<sequence length="194" mass="20419">MARRILAALAAACALVVAGCASTPPQAPPFPTAAAEAPTAAPSETPSDDPAPACADTDAEQALADALPQMPPPFPPDDENMSDVQWDTEHADLEGYDPCAELSWITISIVGGTGSSPSQVALFHAGEFVQAATEKSYGFWPQVTRLAPDSLEVVYFWPKPGEGNAERSGESPMRFTWDDESGSVLVEGDPPNYL</sequence>
<evidence type="ECO:0000256" key="2">
    <source>
        <dbReference type="ARBA" id="ARBA00022729"/>
    </source>
</evidence>
<evidence type="ECO:0000313" key="8">
    <source>
        <dbReference type="EMBL" id="HJA03239.1"/>
    </source>
</evidence>
<feature type="chain" id="PRO_5039257684" evidence="7">
    <location>
        <begin position="28"/>
        <end position="194"/>
    </location>
</feature>
<proteinExistence type="predicted"/>
<feature type="region of interest" description="Disordered" evidence="6">
    <location>
        <begin position="161"/>
        <end position="194"/>
    </location>
</feature>
<comment type="caution">
    <text evidence="8">The sequence shown here is derived from an EMBL/GenBank/DDBJ whole genome shotgun (WGS) entry which is preliminary data.</text>
</comment>
<reference evidence="8" key="2">
    <citation type="submission" date="2021-04" db="EMBL/GenBank/DDBJ databases">
        <authorList>
            <person name="Gilroy R."/>
        </authorList>
    </citation>
    <scope>NUCLEOTIDE SEQUENCE</scope>
    <source>
        <strain evidence="8">ChiHjej8B7-3636</strain>
    </source>
</reference>
<evidence type="ECO:0000256" key="5">
    <source>
        <dbReference type="ARBA" id="ARBA00023288"/>
    </source>
</evidence>
<feature type="signal peptide" evidence="7">
    <location>
        <begin position="1"/>
        <end position="27"/>
    </location>
</feature>
<accession>A0A9D2KF37</accession>
<feature type="region of interest" description="Disordered" evidence="6">
    <location>
        <begin position="25"/>
        <end position="80"/>
    </location>
</feature>
<gene>
    <name evidence="8" type="ORF">H9800_00040</name>
</gene>
<dbReference type="EMBL" id="DXAM01000001">
    <property type="protein sequence ID" value="HJA03239.1"/>
    <property type="molecule type" value="Genomic_DNA"/>
</dbReference>
<evidence type="ECO:0000256" key="1">
    <source>
        <dbReference type="ARBA" id="ARBA00022475"/>
    </source>
</evidence>
<organism evidence="8 9">
    <name type="scientific">Candidatus Microbacterium stercoravium</name>
    <dbReference type="NCBI Taxonomy" id="2838697"/>
    <lineage>
        <taxon>Bacteria</taxon>
        <taxon>Bacillati</taxon>
        <taxon>Actinomycetota</taxon>
        <taxon>Actinomycetes</taxon>
        <taxon>Micrococcales</taxon>
        <taxon>Microbacteriaceae</taxon>
        <taxon>Microbacterium</taxon>
    </lineage>
</organism>
<dbReference type="Proteomes" id="UP000824220">
    <property type="component" value="Unassembled WGS sequence"/>
</dbReference>